<reference evidence="2 3" key="1">
    <citation type="submission" date="2018-09" db="EMBL/GenBank/DDBJ databases">
        <title>Genomic Encyclopedia of Archaeal and Bacterial Type Strains, Phase II (KMG-II): from individual species to whole genera.</title>
        <authorList>
            <person name="Goeker M."/>
        </authorList>
    </citation>
    <scope>NUCLEOTIDE SEQUENCE [LARGE SCALE GENOMIC DNA]</scope>
    <source>
        <strain evidence="2 3">DSM 27148</strain>
    </source>
</reference>
<organism evidence="2 3">
    <name type="scientific">Mangrovibacterium diazotrophicum</name>
    <dbReference type="NCBI Taxonomy" id="1261403"/>
    <lineage>
        <taxon>Bacteria</taxon>
        <taxon>Pseudomonadati</taxon>
        <taxon>Bacteroidota</taxon>
        <taxon>Bacteroidia</taxon>
        <taxon>Marinilabiliales</taxon>
        <taxon>Prolixibacteraceae</taxon>
        <taxon>Mangrovibacterium</taxon>
    </lineage>
</organism>
<evidence type="ECO:0000256" key="1">
    <source>
        <dbReference type="SAM" id="Phobius"/>
    </source>
</evidence>
<feature type="transmembrane region" description="Helical" evidence="1">
    <location>
        <begin position="256"/>
        <end position="278"/>
    </location>
</feature>
<gene>
    <name evidence="2" type="ORF">BC643_2232</name>
</gene>
<name>A0A419W8W0_9BACT</name>
<feature type="transmembrane region" description="Helical" evidence="1">
    <location>
        <begin position="100"/>
        <end position="120"/>
    </location>
</feature>
<accession>A0A419W8W0</accession>
<keyword evidence="3" id="KW-1185">Reference proteome</keyword>
<keyword evidence="1" id="KW-0472">Membrane</keyword>
<dbReference type="InterPro" id="IPR022134">
    <property type="entry name" value="DUF3667"/>
</dbReference>
<evidence type="ECO:0000313" key="2">
    <source>
        <dbReference type="EMBL" id="RKD91864.1"/>
    </source>
</evidence>
<dbReference type="Pfam" id="PF12412">
    <property type="entry name" value="DUF3667"/>
    <property type="match status" value="1"/>
</dbReference>
<keyword evidence="1" id="KW-0812">Transmembrane</keyword>
<sequence>MAKKWTRWFKEKKVPFDQLEPHDCPNCGTEFKGYYCPNCGQSDTEFDRPFGFVIYNFMGDFFAFDSRFFLTFKYLLFKPGFLTNEFLEGRRQRYAPPFRIFIFLSFLLFLLLQVLTDAALKKPIGFNPEEKAVSTVIDSISTAMNDPELRLAMDETDSLETKVKIGLEDVLTKSTLEEKLAVFSKELDEQLKTETDPEKREDLIQMKHVVESPRAITSTILKYLSWAFFVMLPVFAVFLALLYVRRKMHFIRHLVFSVHIHSFAFLLNIFVVSFALFWHFSGWALFWAFVIIQVYIYMALHRFYRQGYLKTFFKFILLGGIYTMCISLATAYVIYNAFVSV</sequence>
<dbReference type="Proteomes" id="UP000283387">
    <property type="component" value="Unassembled WGS sequence"/>
</dbReference>
<evidence type="ECO:0000313" key="3">
    <source>
        <dbReference type="Proteomes" id="UP000283387"/>
    </source>
</evidence>
<feature type="transmembrane region" description="Helical" evidence="1">
    <location>
        <begin position="312"/>
        <end position="335"/>
    </location>
</feature>
<comment type="caution">
    <text evidence="2">The sequence shown here is derived from an EMBL/GenBank/DDBJ whole genome shotgun (WGS) entry which is preliminary data.</text>
</comment>
<feature type="transmembrane region" description="Helical" evidence="1">
    <location>
        <begin position="284"/>
        <end position="300"/>
    </location>
</feature>
<dbReference type="EMBL" id="RAPN01000001">
    <property type="protein sequence ID" value="RKD91864.1"/>
    <property type="molecule type" value="Genomic_DNA"/>
</dbReference>
<keyword evidence="1" id="KW-1133">Transmembrane helix</keyword>
<protein>
    <submittedName>
        <fullName evidence="2">Uncharacterized protein DUF3667</fullName>
    </submittedName>
</protein>
<dbReference type="RefSeq" id="WP_170154527.1">
    <property type="nucleotide sequence ID" value="NZ_RAPN01000001.1"/>
</dbReference>
<dbReference type="AlphaFoldDB" id="A0A419W8W0"/>
<proteinExistence type="predicted"/>
<feature type="transmembrane region" description="Helical" evidence="1">
    <location>
        <begin position="223"/>
        <end position="244"/>
    </location>
</feature>